<keyword evidence="3 6" id="KW-0418">Kinase</keyword>
<dbReference type="GO" id="GO:0005829">
    <property type="term" value="C:cytosol"/>
    <property type="evidence" value="ECO:0007669"/>
    <property type="project" value="TreeGrafter"/>
</dbReference>
<proteinExistence type="inferred from homology"/>
<dbReference type="RefSeq" id="WP_124223826.1">
    <property type="nucleotide sequence ID" value="NZ_RKQL01000006.1"/>
</dbReference>
<evidence type="ECO:0000313" key="6">
    <source>
        <dbReference type="EMBL" id="RPE64458.1"/>
    </source>
</evidence>
<evidence type="ECO:0000259" key="5">
    <source>
        <dbReference type="Pfam" id="PF13657"/>
    </source>
</evidence>
<dbReference type="Gene3D" id="1.10.1070.20">
    <property type="match status" value="1"/>
</dbReference>
<dbReference type="Pfam" id="PF07804">
    <property type="entry name" value="HipA_C"/>
    <property type="match status" value="1"/>
</dbReference>
<evidence type="ECO:0000256" key="3">
    <source>
        <dbReference type="ARBA" id="ARBA00022777"/>
    </source>
</evidence>
<keyword evidence="2" id="KW-0808">Transferase</keyword>
<dbReference type="Pfam" id="PF13657">
    <property type="entry name" value="Couple_hipA"/>
    <property type="match status" value="1"/>
</dbReference>
<evidence type="ECO:0000313" key="7">
    <source>
        <dbReference type="Proteomes" id="UP000272193"/>
    </source>
</evidence>
<dbReference type="AlphaFoldDB" id="A0A3N4U3P5"/>
<dbReference type="OrthoDB" id="9805913at2"/>
<organism evidence="6 7">
    <name type="scientific">Tibeticola sediminis</name>
    <dbReference type="NCBI Taxonomy" id="1917811"/>
    <lineage>
        <taxon>Bacteria</taxon>
        <taxon>Pseudomonadati</taxon>
        <taxon>Pseudomonadota</taxon>
        <taxon>Betaproteobacteria</taxon>
        <taxon>Burkholderiales</taxon>
        <taxon>Comamonadaceae</taxon>
        <taxon>Tibeticola</taxon>
    </lineage>
</organism>
<dbReference type="PANTHER" id="PTHR37419:SF1">
    <property type="entry name" value="SERINE_THREONINE-PROTEIN KINASE TOXIN HIPA"/>
    <property type="match status" value="1"/>
</dbReference>
<accession>A0A3N4U3P5</accession>
<comment type="similarity">
    <text evidence="1">Belongs to the HipA Ser/Thr kinase family.</text>
</comment>
<feature type="domain" description="HipA N-terminal subdomain 1" evidence="5">
    <location>
        <begin position="5"/>
        <end position="106"/>
    </location>
</feature>
<feature type="domain" description="HipA-like C-terminal" evidence="4">
    <location>
        <begin position="150"/>
        <end position="400"/>
    </location>
</feature>
<keyword evidence="7" id="KW-1185">Reference proteome</keyword>
<protein>
    <submittedName>
        <fullName evidence="6">Serine/threonine-protein kinase HipA</fullName>
    </submittedName>
</protein>
<evidence type="ECO:0000256" key="2">
    <source>
        <dbReference type="ARBA" id="ARBA00022679"/>
    </source>
</evidence>
<dbReference type="NCBIfam" id="TIGR03071">
    <property type="entry name" value="couple_hipA"/>
    <property type="match status" value="1"/>
</dbReference>
<dbReference type="Proteomes" id="UP000272193">
    <property type="component" value="Unassembled WGS sequence"/>
</dbReference>
<dbReference type="InterPro" id="IPR012893">
    <property type="entry name" value="HipA-like_C"/>
</dbReference>
<dbReference type="InterPro" id="IPR017508">
    <property type="entry name" value="HipA_N1"/>
</dbReference>
<evidence type="ECO:0000256" key="1">
    <source>
        <dbReference type="ARBA" id="ARBA00010164"/>
    </source>
</evidence>
<evidence type="ECO:0000259" key="4">
    <source>
        <dbReference type="Pfam" id="PF07804"/>
    </source>
</evidence>
<dbReference type="EMBL" id="RKQL01000006">
    <property type="protein sequence ID" value="RPE64458.1"/>
    <property type="molecule type" value="Genomic_DNA"/>
</dbReference>
<comment type="caution">
    <text evidence="6">The sequence shown here is derived from an EMBL/GenBank/DDBJ whole genome shotgun (WGS) entry which is preliminary data.</text>
</comment>
<reference evidence="6 7" key="1">
    <citation type="submission" date="2018-11" db="EMBL/GenBank/DDBJ databases">
        <title>Genomic Encyclopedia of Type Strains, Phase IV (KMG-IV): sequencing the most valuable type-strain genomes for metagenomic binning, comparative biology and taxonomic classification.</title>
        <authorList>
            <person name="Goeker M."/>
        </authorList>
    </citation>
    <scope>NUCLEOTIDE SEQUENCE [LARGE SCALE GENOMIC DNA]</scope>
    <source>
        <strain evidence="6 7">DSM 101684</strain>
    </source>
</reference>
<gene>
    <name evidence="6" type="ORF">EDC62_2275</name>
</gene>
<dbReference type="GO" id="GO:0004674">
    <property type="term" value="F:protein serine/threonine kinase activity"/>
    <property type="evidence" value="ECO:0007669"/>
    <property type="project" value="TreeGrafter"/>
</dbReference>
<dbReference type="PANTHER" id="PTHR37419">
    <property type="entry name" value="SERINE/THREONINE-PROTEIN KINASE TOXIN HIPA"/>
    <property type="match status" value="1"/>
</dbReference>
<sequence length="453" mass="50129">MTHALHVWADGAQVATIEHEGRDDRWGLNYAEPWVADAKSYPLSPALPLVRPAANYASASIKRFIEHLLPEGRALDVAVAYNGLAKTNVFGLIWALGAETAGALRFTGDASPAPPTAEPILREIPLQELDQRIAEREHVPLTVWDGKVRMSVAGLQDKLLLYLDRPLLEGGRLFLVEGQRLASTHILKPDTGNPQTPHLAVNEHFCMSLARRMKLPAAEVRLLRTPRPVLVVRRFDREVENVGGQPRVHRQHIIDACQACDLPVAYKYERNLGSAEAVRHIRDGVSFERLFGCADLTANKAATRLAMLRWALFQFLIGNSDAHGKNFSFFVRPGGLLEPTTPWYDLVSVLQYDGLDTELAMAYGDVFSHAEVSAFALADFAARCGVDRKLMRREGQRLAKLAAAEAAAQAQAADYEGEAERAFVQGIADFVAKQAERLTQLVADAARWKDKYL</sequence>
<dbReference type="InterPro" id="IPR052028">
    <property type="entry name" value="HipA_Ser/Thr_kinase"/>
</dbReference>
<name>A0A3N4U3P5_9BURK</name>